<dbReference type="EMBL" id="GG662448">
    <property type="protein sequence ID" value="EAS04494.1"/>
    <property type="molecule type" value="Genomic_DNA"/>
</dbReference>
<keyword evidence="1" id="KW-0175">Coiled coil</keyword>
<dbReference type="RefSeq" id="XP_001024739.1">
    <property type="nucleotide sequence ID" value="XM_001024739.1"/>
</dbReference>
<dbReference type="HOGENOM" id="CLU_2066174_0_0_1"/>
<name>I7M3X8_TETTS</name>
<proteinExistence type="predicted"/>
<keyword evidence="3" id="KW-1185">Reference proteome</keyword>
<feature type="coiled-coil region" evidence="1">
    <location>
        <begin position="3"/>
        <end position="30"/>
    </location>
</feature>
<reference evidence="3" key="1">
    <citation type="journal article" date="2006" name="PLoS Biol.">
        <title>Macronuclear genome sequence of the ciliate Tetrahymena thermophila, a model eukaryote.</title>
        <authorList>
            <person name="Eisen J.A."/>
            <person name="Coyne R.S."/>
            <person name="Wu M."/>
            <person name="Wu D."/>
            <person name="Thiagarajan M."/>
            <person name="Wortman J.R."/>
            <person name="Badger J.H."/>
            <person name="Ren Q."/>
            <person name="Amedeo P."/>
            <person name="Jones K.M."/>
            <person name="Tallon L.J."/>
            <person name="Delcher A.L."/>
            <person name="Salzberg S.L."/>
            <person name="Silva J.C."/>
            <person name="Haas B.J."/>
            <person name="Majoros W.H."/>
            <person name="Farzad M."/>
            <person name="Carlton J.M."/>
            <person name="Smith R.K. Jr."/>
            <person name="Garg J."/>
            <person name="Pearlman R.E."/>
            <person name="Karrer K.M."/>
            <person name="Sun L."/>
            <person name="Manning G."/>
            <person name="Elde N.C."/>
            <person name="Turkewitz A.P."/>
            <person name="Asai D.J."/>
            <person name="Wilkes D.E."/>
            <person name="Wang Y."/>
            <person name="Cai H."/>
            <person name="Collins K."/>
            <person name="Stewart B.A."/>
            <person name="Lee S.R."/>
            <person name="Wilamowska K."/>
            <person name="Weinberg Z."/>
            <person name="Ruzzo W.L."/>
            <person name="Wloga D."/>
            <person name="Gaertig J."/>
            <person name="Frankel J."/>
            <person name="Tsao C.-C."/>
            <person name="Gorovsky M.A."/>
            <person name="Keeling P.J."/>
            <person name="Waller R.F."/>
            <person name="Patron N.J."/>
            <person name="Cherry J.M."/>
            <person name="Stover N.A."/>
            <person name="Krieger C.J."/>
            <person name="del Toro C."/>
            <person name="Ryder H.F."/>
            <person name="Williamson S.C."/>
            <person name="Barbeau R.A."/>
            <person name="Hamilton E.P."/>
            <person name="Orias E."/>
        </authorList>
    </citation>
    <scope>NUCLEOTIDE SEQUENCE [LARGE SCALE GENOMIC DNA]</scope>
    <source>
        <strain evidence="3">SB210</strain>
    </source>
</reference>
<evidence type="ECO:0000313" key="2">
    <source>
        <dbReference type="EMBL" id="EAS04494.1"/>
    </source>
</evidence>
<gene>
    <name evidence="2" type="ORF">TTHERM_00616690</name>
</gene>
<dbReference type="InParanoid" id="I7M3X8"/>
<dbReference type="AlphaFoldDB" id="I7M3X8"/>
<protein>
    <submittedName>
        <fullName evidence="2">Uncharacterized protein</fullName>
    </submittedName>
</protein>
<accession>I7M3X8</accession>
<evidence type="ECO:0000256" key="1">
    <source>
        <dbReference type="SAM" id="Coils"/>
    </source>
</evidence>
<organism evidence="2 3">
    <name type="scientific">Tetrahymena thermophila (strain SB210)</name>
    <dbReference type="NCBI Taxonomy" id="312017"/>
    <lineage>
        <taxon>Eukaryota</taxon>
        <taxon>Sar</taxon>
        <taxon>Alveolata</taxon>
        <taxon>Ciliophora</taxon>
        <taxon>Intramacronucleata</taxon>
        <taxon>Oligohymenophorea</taxon>
        <taxon>Hymenostomatida</taxon>
        <taxon>Tetrahymenina</taxon>
        <taxon>Tetrahymenidae</taxon>
        <taxon>Tetrahymena</taxon>
    </lineage>
</organism>
<dbReference type="KEGG" id="tet:TTHERM_00616690"/>
<dbReference type="Proteomes" id="UP000009168">
    <property type="component" value="Unassembled WGS sequence"/>
</dbReference>
<sequence>MGNSSLSKNLIKAQKKIKKIQKEMDILRDCLYDVTGVQKPYQQLPLEQEVDFILQNSYFREKDLQELLNLYERNILIRKKQIIAITNKLPIQEQSTQESMHDLQLPFGVQANIQQLQIK</sequence>
<dbReference type="GeneID" id="7823139"/>
<evidence type="ECO:0000313" key="3">
    <source>
        <dbReference type="Proteomes" id="UP000009168"/>
    </source>
</evidence>